<evidence type="ECO:0000313" key="4">
    <source>
        <dbReference type="Proteomes" id="UP000235731"/>
    </source>
</evidence>
<organism evidence="3 4">
    <name type="scientific">Caldimicrobium thiodismutans</name>
    <dbReference type="NCBI Taxonomy" id="1653476"/>
    <lineage>
        <taxon>Bacteria</taxon>
        <taxon>Pseudomonadati</taxon>
        <taxon>Thermodesulfobacteriota</taxon>
        <taxon>Thermodesulfobacteria</taxon>
        <taxon>Thermodesulfobacteriales</taxon>
        <taxon>Thermodesulfobacteriaceae</taxon>
        <taxon>Caldimicrobium</taxon>
    </lineage>
</organism>
<dbReference type="GO" id="GO:0016020">
    <property type="term" value="C:membrane"/>
    <property type="evidence" value="ECO:0007669"/>
    <property type="project" value="InterPro"/>
</dbReference>
<dbReference type="Pfam" id="PF02325">
    <property type="entry name" value="CCB3_YggT"/>
    <property type="match status" value="1"/>
</dbReference>
<accession>A0A2N7PIU3</accession>
<dbReference type="EMBL" id="PNIE01000070">
    <property type="protein sequence ID" value="PMP62067.1"/>
    <property type="molecule type" value="Genomic_DNA"/>
</dbReference>
<feature type="transmembrane region" description="Helical" evidence="2">
    <location>
        <begin position="9"/>
        <end position="31"/>
    </location>
</feature>
<keyword evidence="2" id="KW-1133">Transmembrane helix</keyword>
<evidence type="ECO:0008006" key="5">
    <source>
        <dbReference type="Google" id="ProtNLM"/>
    </source>
</evidence>
<comment type="caution">
    <text evidence="3">The sequence shown here is derived from an EMBL/GenBank/DDBJ whole genome shotgun (WGS) entry which is preliminary data.</text>
</comment>
<dbReference type="InterPro" id="IPR003425">
    <property type="entry name" value="CCB3/YggT"/>
</dbReference>
<keyword evidence="2" id="KW-0812">Transmembrane</keyword>
<keyword evidence="2" id="KW-0472">Membrane</keyword>
<comment type="similarity">
    <text evidence="1">Belongs to the YggT family.</text>
</comment>
<name>A0A2N7PIU3_9BACT</name>
<protein>
    <recommendedName>
        <fullName evidence="5">YggT family protein</fullName>
    </recommendedName>
</protein>
<sequence length="92" mass="10886">MVFEAFFRAFLQVIDLFLTIYIWIIVARALISWVNPSPFHPLVRFLYKVTEPVLSPIRRIIPPIYGLDLSPVLVIFIIYFIKELIFQLRFAS</sequence>
<evidence type="ECO:0000256" key="2">
    <source>
        <dbReference type="SAM" id="Phobius"/>
    </source>
</evidence>
<gene>
    <name evidence="3" type="ORF">C0197_05140</name>
</gene>
<reference evidence="3 4" key="1">
    <citation type="submission" date="2018-01" db="EMBL/GenBank/DDBJ databases">
        <title>Metagenomic assembled genomes from two thermal pools in the Uzon Caldera, Kamchatka, Russia.</title>
        <authorList>
            <person name="Wilkins L."/>
            <person name="Ettinger C."/>
        </authorList>
    </citation>
    <scope>NUCLEOTIDE SEQUENCE [LARGE SCALE GENOMIC DNA]</scope>
    <source>
        <strain evidence="3">ZAV-15</strain>
    </source>
</reference>
<dbReference type="AlphaFoldDB" id="A0A2N7PIU3"/>
<evidence type="ECO:0000256" key="1">
    <source>
        <dbReference type="ARBA" id="ARBA00010894"/>
    </source>
</evidence>
<dbReference type="PANTHER" id="PTHR33219:SF14">
    <property type="entry name" value="PROTEIN COFACTOR ASSEMBLY OF COMPLEX C SUBUNIT B CCB3, CHLOROPLASTIC-RELATED"/>
    <property type="match status" value="1"/>
</dbReference>
<dbReference type="PANTHER" id="PTHR33219">
    <property type="entry name" value="YLMG HOMOLOG PROTEIN 2, CHLOROPLASTIC"/>
    <property type="match status" value="1"/>
</dbReference>
<evidence type="ECO:0000313" key="3">
    <source>
        <dbReference type="EMBL" id="PMP62067.1"/>
    </source>
</evidence>
<dbReference type="Proteomes" id="UP000235731">
    <property type="component" value="Unassembled WGS sequence"/>
</dbReference>
<proteinExistence type="inferred from homology"/>
<feature type="transmembrane region" description="Helical" evidence="2">
    <location>
        <begin position="60"/>
        <end position="81"/>
    </location>
</feature>